<dbReference type="EMBL" id="DXAM01000089">
    <property type="protein sequence ID" value="HJA04472.1"/>
    <property type="molecule type" value="Genomic_DNA"/>
</dbReference>
<reference evidence="11" key="1">
    <citation type="journal article" date="2021" name="PeerJ">
        <title>Extensive microbial diversity within the chicken gut microbiome revealed by metagenomics and culture.</title>
        <authorList>
            <person name="Gilroy R."/>
            <person name="Ravi A."/>
            <person name="Getino M."/>
            <person name="Pursley I."/>
            <person name="Horton D.L."/>
            <person name="Alikhan N.F."/>
            <person name="Baker D."/>
            <person name="Gharbi K."/>
            <person name="Hall N."/>
            <person name="Watson M."/>
            <person name="Adriaenssens E.M."/>
            <person name="Foster-Nyarko E."/>
            <person name="Jarju S."/>
            <person name="Secka A."/>
            <person name="Antonio M."/>
            <person name="Oren A."/>
            <person name="Chaudhuri R.R."/>
            <person name="La Ragione R."/>
            <person name="Hildebrand F."/>
            <person name="Pallen M.J."/>
        </authorList>
    </citation>
    <scope>NUCLEOTIDE SEQUENCE</scope>
    <source>
        <strain evidence="11">ChiHjej8B7-3636</strain>
    </source>
</reference>
<evidence type="ECO:0000313" key="11">
    <source>
        <dbReference type="EMBL" id="HJA04472.1"/>
    </source>
</evidence>
<evidence type="ECO:0000256" key="8">
    <source>
        <dbReference type="PIRSR" id="PIRSR016262-2"/>
    </source>
</evidence>
<gene>
    <name evidence="5 11" type="primary">lipB</name>
    <name evidence="11" type="ORF">H9800_06375</name>
</gene>
<dbReference type="PIRSF" id="PIRSF016262">
    <property type="entry name" value="LPLase"/>
    <property type="match status" value="1"/>
</dbReference>
<evidence type="ECO:0000256" key="7">
    <source>
        <dbReference type="PIRSR" id="PIRSR016262-1"/>
    </source>
</evidence>
<comment type="function">
    <text evidence="4 5 6">Catalyzes the transfer of endogenously produced octanoic acid from octanoyl-acyl-carrier-protein onto the lipoyl domains of lipoate-dependent enzymes. Lipoyl-ACP can also act as a substrate although octanoyl-ACP is likely to be the physiological substrate.</text>
</comment>
<dbReference type="PANTHER" id="PTHR10993:SF7">
    <property type="entry name" value="LIPOYLTRANSFERASE 2, MITOCHONDRIAL-RELATED"/>
    <property type="match status" value="1"/>
</dbReference>
<dbReference type="CDD" id="cd16444">
    <property type="entry name" value="LipB"/>
    <property type="match status" value="1"/>
</dbReference>
<comment type="miscellaneous">
    <text evidence="5">In the reaction, the free carboxyl group of octanoic acid is attached via an amide linkage to the epsilon-amino group of a specific lysine residue of lipoyl domains of lipoate-dependent enzymes.</text>
</comment>
<keyword evidence="3 5" id="KW-0012">Acyltransferase</keyword>
<dbReference type="InterPro" id="IPR045864">
    <property type="entry name" value="aa-tRNA-synth_II/BPL/LPL"/>
</dbReference>
<dbReference type="GO" id="GO:0005737">
    <property type="term" value="C:cytoplasm"/>
    <property type="evidence" value="ECO:0007669"/>
    <property type="project" value="UniProtKB-SubCell"/>
</dbReference>
<reference evidence="11" key="2">
    <citation type="submission" date="2021-04" db="EMBL/GenBank/DDBJ databases">
        <authorList>
            <person name="Gilroy R."/>
        </authorList>
    </citation>
    <scope>NUCLEOTIDE SEQUENCE</scope>
    <source>
        <strain evidence="11">ChiHjej8B7-3636</strain>
    </source>
</reference>
<feature type="active site" description="Acyl-thioester intermediate" evidence="5 7">
    <location>
        <position position="172"/>
    </location>
</feature>
<keyword evidence="5" id="KW-0963">Cytoplasm</keyword>
<dbReference type="PANTHER" id="PTHR10993">
    <property type="entry name" value="OCTANOYLTRANSFERASE"/>
    <property type="match status" value="1"/>
</dbReference>
<feature type="site" description="Lowers pKa of active site Cys" evidence="5 9">
    <location>
        <position position="138"/>
    </location>
</feature>
<dbReference type="GO" id="GO:0009249">
    <property type="term" value="P:protein lipoylation"/>
    <property type="evidence" value="ECO:0007669"/>
    <property type="project" value="InterPro"/>
</dbReference>
<dbReference type="EC" id="2.3.1.181" evidence="5 6"/>
<evidence type="ECO:0000256" key="4">
    <source>
        <dbReference type="ARBA" id="ARBA00024732"/>
    </source>
</evidence>
<comment type="caution">
    <text evidence="11">The sequence shown here is derived from an EMBL/GenBank/DDBJ whole genome shotgun (WGS) entry which is preliminary data.</text>
</comment>
<dbReference type="PROSITE" id="PS01313">
    <property type="entry name" value="LIPB"/>
    <property type="match status" value="1"/>
</dbReference>
<dbReference type="NCBIfam" id="NF010925">
    <property type="entry name" value="PRK14345.1"/>
    <property type="match status" value="1"/>
</dbReference>
<dbReference type="InterPro" id="IPR020605">
    <property type="entry name" value="Octanoyltransferase_CS"/>
</dbReference>
<feature type="binding site" evidence="5 8">
    <location>
        <begin position="141"/>
        <end position="143"/>
    </location>
    <ligand>
        <name>substrate</name>
    </ligand>
</feature>
<evidence type="ECO:0000256" key="1">
    <source>
        <dbReference type="ARBA" id="ARBA00004821"/>
    </source>
</evidence>
<dbReference type="Proteomes" id="UP000824220">
    <property type="component" value="Unassembled WGS sequence"/>
</dbReference>
<accession>A0A9D2KI43</accession>
<comment type="subcellular location">
    <subcellularLocation>
        <location evidence="5">Cytoplasm</location>
    </subcellularLocation>
</comment>
<feature type="binding site" evidence="5 8">
    <location>
        <begin position="154"/>
        <end position="156"/>
    </location>
    <ligand>
        <name>substrate</name>
    </ligand>
</feature>
<feature type="binding site" evidence="5 8">
    <location>
        <begin position="72"/>
        <end position="79"/>
    </location>
    <ligand>
        <name>substrate</name>
    </ligand>
</feature>
<comment type="catalytic activity">
    <reaction evidence="5 6">
        <text>octanoyl-[ACP] + L-lysyl-[protein] = N(6)-octanoyl-L-lysyl-[protein] + holo-[ACP] + H(+)</text>
        <dbReference type="Rhea" id="RHEA:17665"/>
        <dbReference type="Rhea" id="RHEA-COMP:9636"/>
        <dbReference type="Rhea" id="RHEA-COMP:9685"/>
        <dbReference type="Rhea" id="RHEA-COMP:9752"/>
        <dbReference type="Rhea" id="RHEA-COMP:9928"/>
        <dbReference type="ChEBI" id="CHEBI:15378"/>
        <dbReference type="ChEBI" id="CHEBI:29969"/>
        <dbReference type="ChEBI" id="CHEBI:64479"/>
        <dbReference type="ChEBI" id="CHEBI:78463"/>
        <dbReference type="ChEBI" id="CHEBI:78809"/>
        <dbReference type="EC" id="2.3.1.181"/>
    </reaction>
</comment>
<dbReference type="GO" id="GO:0033819">
    <property type="term" value="F:lipoyl(octanoyl) transferase activity"/>
    <property type="evidence" value="ECO:0007669"/>
    <property type="project" value="UniProtKB-EC"/>
</dbReference>
<dbReference type="AlphaFoldDB" id="A0A9D2KI43"/>
<organism evidence="11 12">
    <name type="scientific">Candidatus Microbacterium stercoravium</name>
    <dbReference type="NCBI Taxonomy" id="2838697"/>
    <lineage>
        <taxon>Bacteria</taxon>
        <taxon>Bacillati</taxon>
        <taxon>Actinomycetota</taxon>
        <taxon>Actinomycetes</taxon>
        <taxon>Micrococcales</taxon>
        <taxon>Microbacteriaceae</taxon>
        <taxon>Microbacterium</taxon>
    </lineage>
</organism>
<evidence type="ECO:0000256" key="5">
    <source>
        <dbReference type="HAMAP-Rule" id="MF_00013"/>
    </source>
</evidence>
<dbReference type="NCBIfam" id="TIGR00214">
    <property type="entry name" value="lipB"/>
    <property type="match status" value="1"/>
</dbReference>
<evidence type="ECO:0000256" key="9">
    <source>
        <dbReference type="PIRSR" id="PIRSR016262-3"/>
    </source>
</evidence>
<dbReference type="InterPro" id="IPR000544">
    <property type="entry name" value="Octanoyltransferase"/>
</dbReference>
<feature type="domain" description="BPL/LPL catalytic" evidence="10">
    <location>
        <begin position="33"/>
        <end position="211"/>
    </location>
</feature>
<protein>
    <recommendedName>
        <fullName evidence="5 6">Octanoyltransferase</fullName>
        <ecNumber evidence="5 6">2.3.1.181</ecNumber>
    </recommendedName>
    <alternativeName>
        <fullName evidence="5">Lipoate-protein ligase B</fullName>
    </alternativeName>
    <alternativeName>
        <fullName evidence="5">Lipoyl/octanoyl transferase</fullName>
    </alternativeName>
    <alternativeName>
        <fullName evidence="5">Octanoyl-[acyl-carrier-protein]-protein N-octanoyltransferase</fullName>
    </alternativeName>
</protein>
<sequence>MIETVEPGYSPDLVEYRTGWELQQRIHDEVVSGARPETLILLEHASVFTAGSRTAQHERPHGGDIPVIDVNRGGKITWHGPGQLVGYPIVRVSRDDVVAYVRRLERMLIDLVAAYGIEGAQIDGRSGVWVARDGGWNKIAAIGVRVERSVAMHGFALNCNNALDPYGAIVPCGISDAGVTSIAHETGRDVAPRDIAADAARAFARAFEEVPA</sequence>
<evidence type="ECO:0000256" key="6">
    <source>
        <dbReference type="PIRNR" id="PIRNR016262"/>
    </source>
</evidence>
<evidence type="ECO:0000259" key="10">
    <source>
        <dbReference type="PROSITE" id="PS51733"/>
    </source>
</evidence>
<dbReference type="SUPFAM" id="SSF55681">
    <property type="entry name" value="Class II aaRS and biotin synthetases"/>
    <property type="match status" value="1"/>
</dbReference>
<comment type="pathway">
    <text evidence="1 5 6">Protein modification; protein lipoylation via endogenous pathway; protein N(6)-(lipoyl)lysine from octanoyl-[acyl-carrier-protein]: step 1/2.</text>
</comment>
<dbReference type="InterPro" id="IPR004143">
    <property type="entry name" value="BPL_LPL_catalytic"/>
</dbReference>
<comment type="similarity">
    <text evidence="5 6">Belongs to the LipB family.</text>
</comment>
<evidence type="ECO:0000256" key="2">
    <source>
        <dbReference type="ARBA" id="ARBA00022679"/>
    </source>
</evidence>
<name>A0A9D2KI43_9MICO</name>
<dbReference type="HAMAP" id="MF_00013">
    <property type="entry name" value="LipB"/>
    <property type="match status" value="1"/>
</dbReference>
<proteinExistence type="inferred from homology"/>
<evidence type="ECO:0000256" key="3">
    <source>
        <dbReference type="ARBA" id="ARBA00023315"/>
    </source>
</evidence>
<dbReference type="PROSITE" id="PS51733">
    <property type="entry name" value="BPL_LPL_CATALYTIC"/>
    <property type="match status" value="1"/>
</dbReference>
<dbReference type="Pfam" id="PF21948">
    <property type="entry name" value="LplA-B_cat"/>
    <property type="match status" value="1"/>
</dbReference>
<evidence type="ECO:0000313" key="12">
    <source>
        <dbReference type="Proteomes" id="UP000824220"/>
    </source>
</evidence>
<dbReference type="Gene3D" id="3.30.930.10">
    <property type="entry name" value="Bira Bifunctional Protein, Domain 2"/>
    <property type="match status" value="1"/>
</dbReference>
<keyword evidence="2 5" id="KW-0808">Transferase</keyword>